<evidence type="ECO:0000256" key="1">
    <source>
        <dbReference type="SAM" id="MobiDB-lite"/>
    </source>
</evidence>
<evidence type="ECO:0000313" key="2">
    <source>
        <dbReference type="EMBL" id="KAJ6849595.1"/>
    </source>
</evidence>
<organism evidence="2 3">
    <name type="scientific">Iris pallida</name>
    <name type="common">Sweet iris</name>
    <dbReference type="NCBI Taxonomy" id="29817"/>
    <lineage>
        <taxon>Eukaryota</taxon>
        <taxon>Viridiplantae</taxon>
        <taxon>Streptophyta</taxon>
        <taxon>Embryophyta</taxon>
        <taxon>Tracheophyta</taxon>
        <taxon>Spermatophyta</taxon>
        <taxon>Magnoliopsida</taxon>
        <taxon>Liliopsida</taxon>
        <taxon>Asparagales</taxon>
        <taxon>Iridaceae</taxon>
        <taxon>Iridoideae</taxon>
        <taxon>Irideae</taxon>
        <taxon>Iris</taxon>
    </lineage>
</organism>
<protein>
    <submittedName>
        <fullName evidence="2">Uncharacterized protein</fullName>
    </submittedName>
</protein>
<name>A0AAX6IB08_IRIPA</name>
<reference evidence="2" key="1">
    <citation type="journal article" date="2023" name="GigaByte">
        <title>Genome assembly of the bearded iris, Iris pallida Lam.</title>
        <authorList>
            <person name="Bruccoleri R.E."/>
            <person name="Oakeley E.J."/>
            <person name="Faust A.M.E."/>
            <person name="Altorfer M."/>
            <person name="Dessus-Babus S."/>
            <person name="Burckhardt D."/>
            <person name="Oertli M."/>
            <person name="Naumann U."/>
            <person name="Petersen F."/>
            <person name="Wong J."/>
        </authorList>
    </citation>
    <scope>NUCLEOTIDE SEQUENCE</scope>
    <source>
        <strain evidence="2">GSM-AAB239-AS_SAM_17_03QT</strain>
    </source>
</reference>
<feature type="compositionally biased region" description="Basic residues" evidence="1">
    <location>
        <begin position="18"/>
        <end position="29"/>
    </location>
</feature>
<feature type="region of interest" description="Disordered" evidence="1">
    <location>
        <begin position="1"/>
        <end position="67"/>
    </location>
</feature>
<dbReference type="AlphaFoldDB" id="A0AAX6IB08"/>
<evidence type="ECO:0000313" key="3">
    <source>
        <dbReference type="Proteomes" id="UP001140949"/>
    </source>
</evidence>
<dbReference type="EMBL" id="JANAVB010003400">
    <property type="protein sequence ID" value="KAJ6849595.1"/>
    <property type="molecule type" value="Genomic_DNA"/>
</dbReference>
<gene>
    <name evidence="2" type="ORF">M6B38_267775</name>
</gene>
<reference evidence="2" key="2">
    <citation type="submission" date="2023-04" db="EMBL/GenBank/DDBJ databases">
        <authorList>
            <person name="Bruccoleri R.E."/>
            <person name="Oakeley E.J."/>
            <person name="Faust A.-M."/>
            <person name="Dessus-Babus S."/>
            <person name="Altorfer M."/>
            <person name="Burckhardt D."/>
            <person name="Oertli M."/>
            <person name="Naumann U."/>
            <person name="Petersen F."/>
            <person name="Wong J."/>
        </authorList>
    </citation>
    <scope>NUCLEOTIDE SEQUENCE</scope>
    <source>
        <strain evidence="2">GSM-AAB239-AS_SAM_17_03QT</strain>
        <tissue evidence="2">Leaf</tissue>
    </source>
</reference>
<proteinExistence type="predicted"/>
<dbReference type="Proteomes" id="UP001140949">
    <property type="component" value="Unassembled WGS sequence"/>
</dbReference>
<sequence>MATTDFITASPTPTTQTNHHHQYNHHLFHNHPAPPSLFTNFPQIRHNHHHRVREGREEPNLSPPHRH</sequence>
<feature type="compositionally biased region" description="Polar residues" evidence="1">
    <location>
        <begin position="1"/>
        <end position="10"/>
    </location>
</feature>
<comment type="caution">
    <text evidence="2">The sequence shown here is derived from an EMBL/GenBank/DDBJ whole genome shotgun (WGS) entry which is preliminary data.</text>
</comment>
<accession>A0AAX6IB08</accession>
<keyword evidence="3" id="KW-1185">Reference proteome</keyword>